<dbReference type="Proteomes" id="UP000305539">
    <property type="component" value="Unassembled WGS sequence"/>
</dbReference>
<dbReference type="AlphaFoldDB" id="A0A4U1I463"/>
<dbReference type="EMBL" id="SWJE01000008">
    <property type="protein sequence ID" value="TKC88054.1"/>
    <property type="molecule type" value="Genomic_DNA"/>
</dbReference>
<protein>
    <submittedName>
        <fullName evidence="2">Phosphate ABC transporter substrate-binding protein</fullName>
    </submittedName>
</protein>
<dbReference type="SUPFAM" id="SSF53850">
    <property type="entry name" value="Periplasmic binding protein-like II"/>
    <property type="match status" value="1"/>
</dbReference>
<gene>
    <name evidence="2" type="ORF">FAZ69_15290</name>
</gene>
<sequence>MKRIIRPVLLASLLWTCAAACHAQLVVIVSAKNPLASLGESDVADLYLGRTSQLPGGAQAVPIDQAEDDAQRIDFYRLVTGKSQAQLRAYWSKLIFTGRGTPPRSVADAQAVKKLVSGSPNAIGYIDKSELDSTVKAVLTLH</sequence>
<accession>A0A4U1I463</accession>
<comment type="caution">
    <text evidence="2">The sequence shown here is derived from an EMBL/GenBank/DDBJ whole genome shotgun (WGS) entry which is preliminary data.</text>
</comment>
<organism evidence="2 3">
    <name type="scientific">Trinickia terrae</name>
    <dbReference type="NCBI Taxonomy" id="2571161"/>
    <lineage>
        <taxon>Bacteria</taxon>
        <taxon>Pseudomonadati</taxon>
        <taxon>Pseudomonadota</taxon>
        <taxon>Betaproteobacteria</taxon>
        <taxon>Burkholderiales</taxon>
        <taxon>Burkholderiaceae</taxon>
        <taxon>Trinickia</taxon>
    </lineage>
</organism>
<proteinExistence type="predicted"/>
<keyword evidence="3" id="KW-1185">Reference proteome</keyword>
<name>A0A4U1I463_9BURK</name>
<evidence type="ECO:0000256" key="1">
    <source>
        <dbReference type="SAM" id="SignalP"/>
    </source>
</evidence>
<dbReference type="Gene3D" id="3.40.190.10">
    <property type="entry name" value="Periplasmic binding protein-like II"/>
    <property type="match status" value="1"/>
</dbReference>
<dbReference type="OrthoDB" id="5368589at2"/>
<reference evidence="2 3" key="1">
    <citation type="submission" date="2019-04" db="EMBL/GenBank/DDBJ databases">
        <title>Trinickia sp. 7GSK02, isolated from subtropical forest soil.</title>
        <authorList>
            <person name="Gao Z.-H."/>
            <person name="Qiu L.-H."/>
        </authorList>
    </citation>
    <scope>NUCLEOTIDE SEQUENCE [LARGE SCALE GENOMIC DNA]</scope>
    <source>
        <strain evidence="2 3">7GSK02</strain>
    </source>
</reference>
<feature type="signal peptide" evidence="1">
    <location>
        <begin position="1"/>
        <end position="23"/>
    </location>
</feature>
<keyword evidence="1" id="KW-0732">Signal</keyword>
<evidence type="ECO:0000313" key="2">
    <source>
        <dbReference type="EMBL" id="TKC88054.1"/>
    </source>
</evidence>
<evidence type="ECO:0000313" key="3">
    <source>
        <dbReference type="Proteomes" id="UP000305539"/>
    </source>
</evidence>
<feature type="chain" id="PRO_5020238508" evidence="1">
    <location>
        <begin position="24"/>
        <end position="142"/>
    </location>
</feature>